<keyword evidence="2" id="KW-1185">Reference proteome</keyword>
<dbReference type="EMBL" id="JAUTXT010000011">
    <property type="protein sequence ID" value="KAK3676278.1"/>
    <property type="molecule type" value="Genomic_DNA"/>
</dbReference>
<dbReference type="Proteomes" id="UP001274830">
    <property type="component" value="Unassembled WGS sequence"/>
</dbReference>
<protein>
    <submittedName>
        <fullName evidence="1">Uncharacterized protein</fullName>
    </submittedName>
</protein>
<proteinExistence type="predicted"/>
<reference evidence="1" key="1">
    <citation type="submission" date="2023-07" db="EMBL/GenBank/DDBJ databases">
        <title>Black Yeasts Isolated from many extreme environments.</title>
        <authorList>
            <person name="Coleine C."/>
            <person name="Stajich J.E."/>
            <person name="Selbmann L."/>
        </authorList>
    </citation>
    <scope>NUCLEOTIDE SEQUENCE</scope>
    <source>
        <strain evidence="1">CCFEE 5485</strain>
    </source>
</reference>
<organism evidence="1 2">
    <name type="scientific">Recurvomyces mirabilis</name>
    <dbReference type="NCBI Taxonomy" id="574656"/>
    <lineage>
        <taxon>Eukaryota</taxon>
        <taxon>Fungi</taxon>
        <taxon>Dikarya</taxon>
        <taxon>Ascomycota</taxon>
        <taxon>Pezizomycotina</taxon>
        <taxon>Dothideomycetes</taxon>
        <taxon>Dothideomycetidae</taxon>
        <taxon>Mycosphaerellales</taxon>
        <taxon>Teratosphaeriaceae</taxon>
        <taxon>Recurvomyces</taxon>
    </lineage>
</organism>
<sequence>MPVLNEIDESTPRSHRLVASAHFNQIQRWGSIQDPAHSDEEDTQNPFEDVLAITGYHVRRATSQILATQPWCLIEVLRCRQWASTPFTLQRLNPSEAVVSAYAFLVARLQHTVFHHNTGDLALTDCTRALQSLQSALSHSRSRQQVDLIPAAWLLTLSEMLDFPSSKVWHTHAAGTMALIKTELCSHEKVDKGSLSRMMPSLLEAFLTSEAVLTSNEPWQAIVQPVVAGSLDDDAEFVEYIASSLVTVLALIAESGARMTHNFTNLLDMMDRANKARYSLKNIVIELVDLGLGDSDVLGLCLAALLGLDRLISRLRHEAFAHDLDSSYEEDDTRLCVQILQEEFKRSEATPATDIQLAFKRHAPMLAPRS</sequence>
<name>A0AAE0WRF8_9PEZI</name>
<comment type="caution">
    <text evidence="1">The sequence shown here is derived from an EMBL/GenBank/DDBJ whole genome shotgun (WGS) entry which is preliminary data.</text>
</comment>
<dbReference type="AlphaFoldDB" id="A0AAE0WRF8"/>
<accession>A0AAE0WRF8</accession>
<evidence type="ECO:0000313" key="2">
    <source>
        <dbReference type="Proteomes" id="UP001274830"/>
    </source>
</evidence>
<evidence type="ECO:0000313" key="1">
    <source>
        <dbReference type="EMBL" id="KAK3676278.1"/>
    </source>
</evidence>
<gene>
    <name evidence="1" type="ORF">LTR78_004029</name>
</gene>